<keyword evidence="1" id="KW-0175">Coiled coil</keyword>
<feature type="coiled-coil region" evidence="1">
    <location>
        <begin position="178"/>
        <end position="215"/>
    </location>
</feature>
<comment type="caution">
    <text evidence="2">The sequence shown here is derived from an EMBL/GenBank/DDBJ whole genome shotgun (WGS) entry which is preliminary data.</text>
</comment>
<dbReference type="Proteomes" id="UP000275267">
    <property type="component" value="Unassembled WGS sequence"/>
</dbReference>
<proteinExistence type="predicted"/>
<dbReference type="EMBL" id="PQIB02000014">
    <property type="protein sequence ID" value="RLM69975.1"/>
    <property type="molecule type" value="Genomic_DNA"/>
</dbReference>
<accession>A0A3L6Q1X6</accession>
<evidence type="ECO:0000256" key="1">
    <source>
        <dbReference type="SAM" id="Coils"/>
    </source>
</evidence>
<keyword evidence="3" id="KW-1185">Reference proteome</keyword>
<evidence type="ECO:0000313" key="2">
    <source>
        <dbReference type="EMBL" id="RLM69975.1"/>
    </source>
</evidence>
<gene>
    <name evidence="2" type="ORF">C2845_PM17G09020</name>
</gene>
<evidence type="ECO:0000313" key="3">
    <source>
        <dbReference type="Proteomes" id="UP000275267"/>
    </source>
</evidence>
<protein>
    <submittedName>
        <fullName evidence="2">Uncharacterized protein</fullName>
    </submittedName>
</protein>
<reference evidence="3" key="1">
    <citation type="journal article" date="2019" name="Nat. Commun.">
        <title>The genome of broomcorn millet.</title>
        <authorList>
            <person name="Zou C."/>
            <person name="Miki D."/>
            <person name="Li D."/>
            <person name="Tang Q."/>
            <person name="Xiao L."/>
            <person name="Rajput S."/>
            <person name="Deng P."/>
            <person name="Jia W."/>
            <person name="Huang R."/>
            <person name="Zhang M."/>
            <person name="Sun Y."/>
            <person name="Hu J."/>
            <person name="Fu X."/>
            <person name="Schnable P.S."/>
            <person name="Li F."/>
            <person name="Zhang H."/>
            <person name="Feng B."/>
            <person name="Zhu X."/>
            <person name="Liu R."/>
            <person name="Schnable J.C."/>
            <person name="Zhu J.-K."/>
            <person name="Zhang H."/>
        </authorList>
    </citation>
    <scope>NUCLEOTIDE SEQUENCE [LARGE SCALE GENOMIC DNA]</scope>
</reference>
<dbReference type="AlphaFoldDB" id="A0A3L6Q1X6"/>
<sequence>MRNLGDTPCLIAEETDDRLGFVAMLRQISKVFSTRDIIKEYVSCRCWPLKSGWSIKGWLPEDQWVEGIPMPDFVKSFRLWKEQVNPSSMESWADEILGAESISEYKLIIKQLGGTRTNRVFRALGIIAPDRAASVRHKAVEEKRRAKAVAAVNTTNAQDLALKSFITTRCAAHWLEAEASSSARVAELEKKVAALEREKLELQDAAAKKDEALAAVLDEASAALMLKDKYCSELAAAQKNLSLLKPMPRRWKRNVPQLETSSVGTARASPVGSIAFRLMFLGY</sequence>
<name>A0A3L6Q1X6_PANMI</name>
<organism evidence="2 3">
    <name type="scientific">Panicum miliaceum</name>
    <name type="common">Proso millet</name>
    <name type="synonym">Broomcorn millet</name>
    <dbReference type="NCBI Taxonomy" id="4540"/>
    <lineage>
        <taxon>Eukaryota</taxon>
        <taxon>Viridiplantae</taxon>
        <taxon>Streptophyta</taxon>
        <taxon>Embryophyta</taxon>
        <taxon>Tracheophyta</taxon>
        <taxon>Spermatophyta</taxon>
        <taxon>Magnoliopsida</taxon>
        <taxon>Liliopsida</taxon>
        <taxon>Poales</taxon>
        <taxon>Poaceae</taxon>
        <taxon>PACMAD clade</taxon>
        <taxon>Panicoideae</taxon>
        <taxon>Panicodae</taxon>
        <taxon>Paniceae</taxon>
        <taxon>Panicinae</taxon>
        <taxon>Panicum</taxon>
        <taxon>Panicum sect. Panicum</taxon>
    </lineage>
</organism>